<dbReference type="InterPro" id="IPR029058">
    <property type="entry name" value="AB_hydrolase_fold"/>
</dbReference>
<dbReference type="InterPro" id="IPR001375">
    <property type="entry name" value="Peptidase_S9_cat"/>
</dbReference>
<proteinExistence type="predicted"/>
<feature type="domain" description="Peptidase S9 prolyl oligopeptidase catalytic" evidence="3">
    <location>
        <begin position="611"/>
        <end position="805"/>
    </location>
</feature>
<gene>
    <name evidence="5" type="ORF">MUN80_01455</name>
</gene>
<dbReference type="Pfam" id="PF07676">
    <property type="entry name" value="PD40"/>
    <property type="match status" value="1"/>
</dbReference>
<feature type="region of interest" description="Disordered" evidence="1">
    <location>
        <begin position="328"/>
        <end position="347"/>
    </location>
</feature>
<dbReference type="Pfam" id="PF00326">
    <property type="entry name" value="Peptidase_S9"/>
    <property type="match status" value="1"/>
</dbReference>
<accession>A0ABY4F9U8</accession>
<dbReference type="InterPro" id="IPR002469">
    <property type="entry name" value="Peptidase_S9B_N"/>
</dbReference>
<dbReference type="SUPFAM" id="SSF53474">
    <property type="entry name" value="alpha/beta-Hydrolases"/>
    <property type="match status" value="1"/>
</dbReference>
<reference evidence="5 6" key="1">
    <citation type="submission" date="2022-04" db="EMBL/GenBank/DDBJ databases">
        <title>Hymenobacter sp. isolated from the air.</title>
        <authorList>
            <person name="Won M."/>
            <person name="Lee C.-M."/>
            <person name="Woen H.-Y."/>
            <person name="Kwon S.-W."/>
        </authorList>
    </citation>
    <scope>NUCLEOTIDE SEQUENCE [LARGE SCALE GENOMIC DNA]</scope>
    <source>
        <strain evidence="6">5116 S-27</strain>
    </source>
</reference>
<dbReference type="SUPFAM" id="SSF82171">
    <property type="entry name" value="DPP6 N-terminal domain-like"/>
    <property type="match status" value="1"/>
</dbReference>
<sequence>MRSSTLLSVLAWLPATVLAQAPPATPLTSLTVEKIMRDPAQWIGSAPSNIGWSEDGKRIYFSWNPEKARRDSLYSTSASGGAIRKVSLAEQRTLPTTNGDYDQKYARKVYEKDGDIFLLDLKSGKARRVTRTTERESDAGFALQGKLISYTRGGNLFTWDPATGETVQRTDFRRGSRPAGGQPTDKAEKFLRAQQLALFDIIKQRDQDQKARQRLQKATARLNPKAIWLGQQTVQSLQLSPDGRFVTYRLVQEPAAEKVAVVPNFVTASGFTEDIPTRTKVGAPQATAELGIYDIGRDTTFVLGYKELKGLDEQPAYRKEYALPAKAPAADADKAGAPKKDKPGTELRRVEPYGPFWSENGQHAFLVIRSSDNKDRWIVGLDPATQKISLLDRQRDEAWINGPGIGYGPGNVGWMPDNKRVWFQSEETGYSHLYTVDVTNGQKKALTSGNFEVQKAQLSRDKKLWYLTANKTHPGEQHFYRMPADGGPMTQITSMPGASEVTLSPDEKTLAVRYSYTNKPWELYVMDNKPGAKARQVTNSLTEEFKSYPWRDPEVITIKARDGADVYARLYRPAKAEAQGPAVIFVHGAGYLQNAHKWWSQYSREYMFHNLLVDKGYTVLDIDYRGSAGYGRNVRTGIYRYMGDKDLTDQVDGAKLLAEKYGVSPQRIGIYGGSYGGFITLMAMFTQPDVFKAGAALRSVTDWAHYNHGYTDNILNSPYNDSIAYARSSPIYYADGLKGALLMCHGMVDTNVHFQDIVRLSQRLIELHKENWELAVYPVEDHGFVEPASWTDEYKRILKLFEANLRPGATSSGSSGN</sequence>
<organism evidence="5 6">
    <name type="scientific">Hymenobacter cellulosivorans</name>
    <dbReference type="NCBI Taxonomy" id="2932249"/>
    <lineage>
        <taxon>Bacteria</taxon>
        <taxon>Pseudomonadati</taxon>
        <taxon>Bacteroidota</taxon>
        <taxon>Cytophagia</taxon>
        <taxon>Cytophagales</taxon>
        <taxon>Hymenobacteraceae</taxon>
        <taxon>Hymenobacter</taxon>
    </lineage>
</organism>
<evidence type="ECO:0000259" key="3">
    <source>
        <dbReference type="Pfam" id="PF00326"/>
    </source>
</evidence>
<dbReference type="Gene3D" id="3.40.50.1820">
    <property type="entry name" value="alpha/beta hydrolase"/>
    <property type="match status" value="1"/>
</dbReference>
<dbReference type="Pfam" id="PF00930">
    <property type="entry name" value="DPPIV_N"/>
    <property type="match status" value="1"/>
</dbReference>
<feature type="chain" id="PRO_5045582505" evidence="2">
    <location>
        <begin position="20"/>
        <end position="817"/>
    </location>
</feature>
<dbReference type="PANTHER" id="PTHR11731:SF193">
    <property type="entry name" value="DIPEPTIDYL PEPTIDASE 9"/>
    <property type="match status" value="1"/>
</dbReference>
<keyword evidence="6" id="KW-1185">Reference proteome</keyword>
<evidence type="ECO:0000256" key="2">
    <source>
        <dbReference type="SAM" id="SignalP"/>
    </source>
</evidence>
<feature type="compositionally biased region" description="Basic and acidic residues" evidence="1">
    <location>
        <begin position="331"/>
        <end position="347"/>
    </location>
</feature>
<dbReference type="InterPro" id="IPR011659">
    <property type="entry name" value="WD40"/>
</dbReference>
<evidence type="ECO:0000259" key="4">
    <source>
        <dbReference type="Pfam" id="PF00930"/>
    </source>
</evidence>
<name>A0ABY4F9U8_9BACT</name>
<feature type="domain" description="Dipeptidylpeptidase IV N-terminal" evidence="4">
    <location>
        <begin position="357"/>
        <end position="521"/>
    </location>
</feature>
<protein>
    <submittedName>
        <fullName evidence="5">Prolyl oligopeptidase family serine peptidase</fullName>
    </submittedName>
</protein>
<evidence type="ECO:0000313" key="5">
    <source>
        <dbReference type="EMBL" id="UOQ53438.1"/>
    </source>
</evidence>
<dbReference type="RefSeq" id="WP_244718659.1">
    <property type="nucleotide sequence ID" value="NZ_CP095049.1"/>
</dbReference>
<keyword evidence="2" id="KW-0732">Signal</keyword>
<dbReference type="InterPro" id="IPR050278">
    <property type="entry name" value="Serine_Prot_S9B/DPPIV"/>
</dbReference>
<dbReference type="Proteomes" id="UP000831785">
    <property type="component" value="Chromosome"/>
</dbReference>
<evidence type="ECO:0000313" key="6">
    <source>
        <dbReference type="Proteomes" id="UP000831785"/>
    </source>
</evidence>
<dbReference type="Gene3D" id="2.140.10.30">
    <property type="entry name" value="Dipeptidylpeptidase IV, N-terminal domain"/>
    <property type="match status" value="1"/>
</dbReference>
<feature type="signal peptide" evidence="2">
    <location>
        <begin position="1"/>
        <end position="19"/>
    </location>
</feature>
<dbReference type="PANTHER" id="PTHR11731">
    <property type="entry name" value="PROTEASE FAMILY S9B,C DIPEPTIDYL-PEPTIDASE IV-RELATED"/>
    <property type="match status" value="1"/>
</dbReference>
<dbReference type="EMBL" id="CP095049">
    <property type="protein sequence ID" value="UOQ53438.1"/>
    <property type="molecule type" value="Genomic_DNA"/>
</dbReference>
<evidence type="ECO:0000256" key="1">
    <source>
        <dbReference type="SAM" id="MobiDB-lite"/>
    </source>
</evidence>